<proteinExistence type="predicted"/>
<dbReference type="STRING" id="1798481.A2678_02345"/>
<dbReference type="EMBL" id="MFKU01000006">
    <property type="protein sequence ID" value="OGG48890.1"/>
    <property type="molecule type" value="Genomic_DNA"/>
</dbReference>
<dbReference type="Proteomes" id="UP000178815">
    <property type="component" value="Unassembled WGS sequence"/>
</dbReference>
<reference evidence="1 2" key="1">
    <citation type="journal article" date="2016" name="Nat. Commun.">
        <title>Thousands of microbial genomes shed light on interconnected biogeochemical processes in an aquifer system.</title>
        <authorList>
            <person name="Anantharaman K."/>
            <person name="Brown C.T."/>
            <person name="Hug L.A."/>
            <person name="Sharon I."/>
            <person name="Castelle C.J."/>
            <person name="Probst A.J."/>
            <person name="Thomas B.C."/>
            <person name="Singh A."/>
            <person name="Wilkins M.J."/>
            <person name="Karaoz U."/>
            <person name="Brodie E.L."/>
            <person name="Williams K.H."/>
            <person name="Hubbard S.S."/>
            <person name="Banfield J.F."/>
        </authorList>
    </citation>
    <scope>NUCLEOTIDE SEQUENCE [LARGE SCALE GENOMIC DNA]</scope>
</reference>
<protein>
    <submittedName>
        <fullName evidence="1">Uncharacterized protein</fullName>
    </submittedName>
</protein>
<organism evidence="1 2">
    <name type="scientific">Candidatus Kaiserbacteria bacterium RIFCSPHIGHO2_01_FULL_53_31</name>
    <dbReference type="NCBI Taxonomy" id="1798481"/>
    <lineage>
        <taxon>Bacteria</taxon>
        <taxon>Candidatus Kaiseribacteriota</taxon>
    </lineage>
</organism>
<accession>A0A1F6CIT1</accession>
<name>A0A1F6CIT1_9BACT</name>
<sequence length="313" mass="36436">MTKTGDDAHASPPGSLFVIGFLNMNITRRAHRLSVFGSLSKAFPPLFFWKSNGSDPSDLMMSPLDAVRELERRRRDPALLRRVREYLKDDIPDYFRDGPISYLARHVASPNFETLRFKYLMEPLGMKTVVSQDTKDMFVPCNQVKKALGKLHICRGISQRGETLNEQFQNVSIIDFNSASGHPFNSITTHWGEKLIDFHSRLFSKFMHEKIENPDDALWIDRHHRGNLLEHYKDFLALFVTHGILFEDYVMEDKHEAQFVRKVLRPACHFIQRRFGLRPLIVPLVPKTFESDRFWLSYPEEVLDIVRENMGGK</sequence>
<evidence type="ECO:0000313" key="2">
    <source>
        <dbReference type="Proteomes" id="UP000178815"/>
    </source>
</evidence>
<gene>
    <name evidence="1" type="ORF">A2678_02345</name>
</gene>
<comment type="caution">
    <text evidence="1">The sequence shown here is derived from an EMBL/GenBank/DDBJ whole genome shotgun (WGS) entry which is preliminary data.</text>
</comment>
<evidence type="ECO:0000313" key="1">
    <source>
        <dbReference type="EMBL" id="OGG48890.1"/>
    </source>
</evidence>
<dbReference type="AlphaFoldDB" id="A0A1F6CIT1"/>